<gene>
    <name evidence="1" type="ORF">CWS72_07330</name>
</gene>
<comment type="caution">
    <text evidence="1">The sequence shown here is derived from an EMBL/GenBank/DDBJ whole genome shotgun (WGS) entry which is preliminary data.</text>
</comment>
<name>A0A2N3PYC7_9PROT</name>
<organism evidence="1 2">
    <name type="scientific">Telmatospirillum siberiense</name>
    <dbReference type="NCBI Taxonomy" id="382514"/>
    <lineage>
        <taxon>Bacteria</taxon>
        <taxon>Pseudomonadati</taxon>
        <taxon>Pseudomonadota</taxon>
        <taxon>Alphaproteobacteria</taxon>
        <taxon>Rhodospirillales</taxon>
        <taxon>Rhodospirillaceae</taxon>
        <taxon>Telmatospirillum</taxon>
    </lineage>
</organism>
<protein>
    <submittedName>
        <fullName evidence="1">Uncharacterized protein</fullName>
    </submittedName>
</protein>
<sequence length="122" mass="13728">MLDEFRQKVCQERISARLQEVKQDELIALVKLQAEVKARYLVAVLDLIAPNMTDLESAVAAARRYRELAEEIQKGVQTIVDGVVAREISMAGLEFGPEFSSDIERAIQEFILAHQEDDDIAP</sequence>
<evidence type="ECO:0000313" key="1">
    <source>
        <dbReference type="EMBL" id="PKU25393.1"/>
    </source>
</evidence>
<reference evidence="2" key="1">
    <citation type="submission" date="2017-12" db="EMBL/GenBank/DDBJ databases">
        <title>Draft genome sequence of Telmatospirillum siberiense 26-4b1T, an acidotolerant peatland alphaproteobacterium potentially involved in sulfur cycling.</title>
        <authorList>
            <person name="Hausmann B."/>
            <person name="Pjevac P."/>
            <person name="Schreck K."/>
            <person name="Herbold C.W."/>
            <person name="Daims H."/>
            <person name="Wagner M."/>
            <person name="Pester M."/>
            <person name="Loy A."/>
        </authorList>
    </citation>
    <scope>NUCLEOTIDE SEQUENCE [LARGE SCALE GENOMIC DNA]</scope>
    <source>
        <strain evidence="2">26-4b1</strain>
    </source>
</reference>
<dbReference type="RefSeq" id="WP_101249917.1">
    <property type="nucleotide sequence ID" value="NZ_PIUM01000005.1"/>
</dbReference>
<dbReference type="EMBL" id="PIUM01000005">
    <property type="protein sequence ID" value="PKU25393.1"/>
    <property type="molecule type" value="Genomic_DNA"/>
</dbReference>
<keyword evidence="2" id="KW-1185">Reference proteome</keyword>
<proteinExistence type="predicted"/>
<dbReference type="Proteomes" id="UP000233293">
    <property type="component" value="Unassembled WGS sequence"/>
</dbReference>
<accession>A0A2N3PYC7</accession>
<evidence type="ECO:0000313" key="2">
    <source>
        <dbReference type="Proteomes" id="UP000233293"/>
    </source>
</evidence>
<dbReference type="AlphaFoldDB" id="A0A2N3PYC7"/>